<sequence>MAPVKRKRRATSPALAVLALVAIGAATLFGDQVPILTEIAGYLSEFVGGGTQTSGPQVSGLIGPAEVVKVSDGDTVRILLDGAEESVRLIGVDTPEKFKSAKLTKDAEESPLSVTEIQELGEQASAFAEELLTGRAVYVQPGVEERDRYGRLLAYVYLSEPEGEWDFGGERFTQVNLELARAGWADPLTIPPNVDFSEEYVAAAREARSAGRGMWGEGWVALE</sequence>
<gene>
    <name evidence="5" type="ORF">AVDCRST_MAG86-3104</name>
</gene>
<feature type="domain" description="TNase-like" evidence="4">
    <location>
        <begin position="65"/>
        <end position="217"/>
    </location>
</feature>
<evidence type="ECO:0000256" key="3">
    <source>
        <dbReference type="ARBA" id="ARBA00022801"/>
    </source>
</evidence>
<dbReference type="EMBL" id="CADCWP010000284">
    <property type="protein sequence ID" value="CAA9583031.1"/>
    <property type="molecule type" value="Genomic_DNA"/>
</dbReference>
<protein>
    <submittedName>
        <fullName evidence="5">Micrococcal nuclease-like protein</fullName>
    </submittedName>
</protein>
<dbReference type="AlphaFoldDB" id="A0A6J4VM13"/>
<dbReference type="InterPro" id="IPR002071">
    <property type="entry name" value="Thermonucl_AS"/>
</dbReference>
<evidence type="ECO:0000256" key="1">
    <source>
        <dbReference type="ARBA" id="ARBA00022722"/>
    </source>
</evidence>
<dbReference type="Pfam" id="PF00565">
    <property type="entry name" value="SNase"/>
    <property type="match status" value="1"/>
</dbReference>
<dbReference type="GO" id="GO:0004519">
    <property type="term" value="F:endonuclease activity"/>
    <property type="evidence" value="ECO:0007669"/>
    <property type="project" value="UniProtKB-KW"/>
</dbReference>
<dbReference type="PROSITE" id="PS01123">
    <property type="entry name" value="TNASE_1"/>
    <property type="match status" value="1"/>
</dbReference>
<reference evidence="5" key="1">
    <citation type="submission" date="2020-02" db="EMBL/GenBank/DDBJ databases">
        <authorList>
            <person name="Meier V. D."/>
        </authorList>
    </citation>
    <scope>NUCLEOTIDE SEQUENCE</scope>
    <source>
        <strain evidence="5">AVDCRST_MAG86</strain>
    </source>
</reference>
<dbReference type="GO" id="GO:0003676">
    <property type="term" value="F:nucleic acid binding"/>
    <property type="evidence" value="ECO:0007669"/>
    <property type="project" value="InterPro"/>
</dbReference>
<keyword evidence="3" id="KW-0378">Hydrolase</keyword>
<evidence type="ECO:0000313" key="5">
    <source>
        <dbReference type="EMBL" id="CAA9583031.1"/>
    </source>
</evidence>
<dbReference type="PROSITE" id="PS01284">
    <property type="entry name" value="TNASE_2"/>
    <property type="match status" value="1"/>
</dbReference>
<evidence type="ECO:0000259" key="4">
    <source>
        <dbReference type="PROSITE" id="PS50830"/>
    </source>
</evidence>
<dbReference type="SMART" id="SM00318">
    <property type="entry name" value="SNc"/>
    <property type="match status" value="1"/>
</dbReference>
<dbReference type="GO" id="GO:0016787">
    <property type="term" value="F:hydrolase activity"/>
    <property type="evidence" value="ECO:0007669"/>
    <property type="project" value="UniProtKB-KW"/>
</dbReference>
<accession>A0A6J4VM13</accession>
<proteinExistence type="predicted"/>
<dbReference type="SUPFAM" id="SSF50199">
    <property type="entry name" value="Staphylococcal nuclease"/>
    <property type="match status" value="1"/>
</dbReference>
<dbReference type="PANTHER" id="PTHR12302:SF3">
    <property type="entry name" value="SERINE_THREONINE-PROTEIN KINASE 31"/>
    <property type="match status" value="1"/>
</dbReference>
<keyword evidence="1" id="KW-0540">Nuclease</keyword>
<name>A0A6J4VM13_9DEIN</name>
<dbReference type="PANTHER" id="PTHR12302">
    <property type="entry name" value="EBNA2 BINDING PROTEIN P100"/>
    <property type="match status" value="1"/>
</dbReference>
<organism evidence="5">
    <name type="scientific">uncultured Truepera sp</name>
    <dbReference type="NCBI Taxonomy" id="543023"/>
    <lineage>
        <taxon>Bacteria</taxon>
        <taxon>Thermotogati</taxon>
        <taxon>Deinococcota</taxon>
        <taxon>Deinococci</taxon>
        <taxon>Trueperales</taxon>
        <taxon>Trueperaceae</taxon>
        <taxon>Truepera</taxon>
        <taxon>environmental samples</taxon>
    </lineage>
</organism>
<dbReference type="InterPro" id="IPR035437">
    <property type="entry name" value="SNase_OB-fold_sf"/>
</dbReference>
<evidence type="ECO:0000256" key="2">
    <source>
        <dbReference type="ARBA" id="ARBA00022759"/>
    </source>
</evidence>
<dbReference type="Gene3D" id="2.40.50.90">
    <property type="match status" value="1"/>
</dbReference>
<dbReference type="InterPro" id="IPR016071">
    <property type="entry name" value="Staphylococal_nuclease_OB-fold"/>
</dbReference>
<dbReference type="PROSITE" id="PS50830">
    <property type="entry name" value="TNASE_3"/>
    <property type="match status" value="1"/>
</dbReference>
<keyword evidence="2" id="KW-0255">Endonuclease</keyword>